<evidence type="ECO:0000259" key="9">
    <source>
        <dbReference type="Pfam" id="PF08335"/>
    </source>
</evidence>
<dbReference type="HAMAP" id="MF_00802">
    <property type="entry name" value="GlnE"/>
    <property type="match status" value="1"/>
</dbReference>
<dbReference type="EMBL" id="FOVJ01000001">
    <property type="protein sequence ID" value="SFN27504.1"/>
    <property type="molecule type" value="Genomic_DNA"/>
</dbReference>
<dbReference type="FunFam" id="3.30.460.10:FF:000009">
    <property type="entry name" value="Bifunctional glutamine synthetase adenylyltransferase/adenylyl-removing enzyme"/>
    <property type="match status" value="1"/>
</dbReference>
<dbReference type="STRING" id="1266925.GCA_000619905_00651"/>
<feature type="region of interest" description="Adenylyl removase" evidence="7">
    <location>
        <begin position="1"/>
        <end position="420"/>
    </location>
</feature>
<comment type="similarity">
    <text evidence="7">Belongs to the GlnE family.</text>
</comment>
<evidence type="ECO:0000256" key="4">
    <source>
        <dbReference type="ARBA" id="ARBA00022840"/>
    </source>
</evidence>
<dbReference type="InterPro" id="IPR023057">
    <property type="entry name" value="GlnE"/>
</dbReference>
<keyword evidence="6 7" id="KW-0511">Multifunctional enzyme</keyword>
<keyword evidence="4 7" id="KW-0067">ATP-binding</keyword>
<comment type="catalytic activity">
    <reaction evidence="7">
        <text>[glutamine synthetase]-L-tyrosine + ATP = [glutamine synthetase]-O(4)-(5'-adenylyl)-L-tyrosine + diphosphate</text>
        <dbReference type="Rhea" id="RHEA:18589"/>
        <dbReference type="Rhea" id="RHEA-COMP:10660"/>
        <dbReference type="Rhea" id="RHEA-COMP:10661"/>
        <dbReference type="ChEBI" id="CHEBI:30616"/>
        <dbReference type="ChEBI" id="CHEBI:33019"/>
        <dbReference type="ChEBI" id="CHEBI:46858"/>
        <dbReference type="ChEBI" id="CHEBI:83624"/>
        <dbReference type="EC" id="2.7.7.42"/>
    </reaction>
</comment>
<feature type="domain" description="PII-uridylyltransferase/Glutamine-synthetase adenylyltransferase" evidence="9">
    <location>
        <begin position="816"/>
        <end position="891"/>
    </location>
</feature>
<evidence type="ECO:0000259" key="8">
    <source>
        <dbReference type="Pfam" id="PF03710"/>
    </source>
</evidence>
<protein>
    <recommendedName>
        <fullName evidence="7">Bifunctional glutamine synthetase adenylyltransferase/adenylyl-removing enzyme</fullName>
    </recommendedName>
    <alternativeName>
        <fullName evidence="7">ATP:glutamine synthetase adenylyltransferase</fullName>
    </alternativeName>
    <alternativeName>
        <fullName evidence="7">ATase</fullName>
    </alternativeName>
    <domain>
        <recommendedName>
            <fullName evidence="7">Glutamine synthetase adenylyl-L-tyrosine phosphorylase</fullName>
            <ecNumber evidence="7">2.7.7.89</ecNumber>
        </recommendedName>
        <alternativeName>
            <fullName evidence="7">Adenylyl removase</fullName>
            <shortName evidence="7">AR</shortName>
            <shortName evidence="7">AT-N</shortName>
        </alternativeName>
    </domain>
    <domain>
        <recommendedName>
            <fullName evidence="7">Glutamine synthetase adenylyl transferase</fullName>
            <ecNumber evidence="7">2.7.7.42</ecNumber>
        </recommendedName>
        <alternativeName>
            <fullName evidence="7">Adenylyl transferase</fullName>
            <shortName evidence="7">AT</shortName>
            <shortName evidence="7">AT-C</shortName>
        </alternativeName>
    </domain>
</protein>
<dbReference type="GO" id="GO:0047388">
    <property type="term" value="F:[glutamine synthetase]-adenylyl-L-tyrosine phosphorylase activity"/>
    <property type="evidence" value="ECO:0007669"/>
    <property type="project" value="UniProtKB-EC"/>
</dbReference>
<dbReference type="Pfam" id="PF03710">
    <property type="entry name" value="GlnE"/>
    <property type="match status" value="2"/>
</dbReference>
<dbReference type="SUPFAM" id="SSF81301">
    <property type="entry name" value="Nucleotidyltransferase"/>
    <property type="match status" value="2"/>
</dbReference>
<evidence type="ECO:0000313" key="10">
    <source>
        <dbReference type="EMBL" id="SFN27504.1"/>
    </source>
</evidence>
<keyword evidence="1 7" id="KW-0808">Transferase</keyword>
<keyword evidence="11" id="KW-1185">Reference proteome</keyword>
<dbReference type="InterPro" id="IPR043519">
    <property type="entry name" value="NT_sf"/>
</dbReference>
<proteinExistence type="inferred from homology"/>
<dbReference type="GO" id="GO:0000287">
    <property type="term" value="F:magnesium ion binding"/>
    <property type="evidence" value="ECO:0007669"/>
    <property type="project" value="UniProtKB-UniRule"/>
</dbReference>
<evidence type="ECO:0000256" key="1">
    <source>
        <dbReference type="ARBA" id="ARBA00022679"/>
    </source>
</evidence>
<dbReference type="Gene3D" id="3.30.460.10">
    <property type="entry name" value="Beta Polymerase, domain 2"/>
    <property type="match status" value="2"/>
</dbReference>
<dbReference type="Proteomes" id="UP000183107">
    <property type="component" value="Unassembled WGS sequence"/>
</dbReference>
<comment type="cofactor">
    <cofactor evidence="7">
        <name>Mg(2+)</name>
        <dbReference type="ChEBI" id="CHEBI:18420"/>
    </cofactor>
</comment>
<dbReference type="FunFam" id="1.20.120.330:FF:000005">
    <property type="entry name" value="Bifunctional glutamine synthetase adenylyltransferase/adenylyl-removing enzyme"/>
    <property type="match status" value="1"/>
</dbReference>
<evidence type="ECO:0000256" key="6">
    <source>
        <dbReference type="ARBA" id="ARBA00023268"/>
    </source>
</evidence>
<dbReference type="OrthoDB" id="9759366at2"/>
<feature type="domain" description="Glutamate-ammonia ligase adenylyltransferase repeated" evidence="8">
    <location>
        <begin position="13"/>
        <end position="247"/>
    </location>
</feature>
<dbReference type="InterPro" id="IPR005190">
    <property type="entry name" value="GlnE_rpt_dom"/>
</dbReference>
<dbReference type="RefSeq" id="WP_074793749.1">
    <property type="nucleotide sequence ID" value="NZ_FOVJ01000001.1"/>
</dbReference>
<dbReference type="AlphaFoldDB" id="A0A1I4XNQ1"/>
<feature type="domain" description="Glutamate-ammonia ligase adenylyltransferase repeated" evidence="8">
    <location>
        <begin position="541"/>
        <end position="779"/>
    </location>
</feature>
<dbReference type="GO" id="GO:0000820">
    <property type="term" value="P:regulation of glutamine family amino acid metabolic process"/>
    <property type="evidence" value="ECO:0007669"/>
    <property type="project" value="UniProtKB-UniRule"/>
</dbReference>
<sequence length="936" mass="105739">MHRDHPSPEIIEAILPFSRYMQRLAESEPELMGELGQTLERPFGRKEMQAFLNADPGAGNDEAGMNGLLRGLRKRVMLRLATRDLGGLASFAEVVTTMTDMAELAIGFALERQQRWLADPGRYGQPRSIKGAVQEMLVVAMGKLGGSELNVSSDVDLIFVYPEDGETNGYRSLSNHDFFMRLGRKLIASLSNVTPDGYVFRTDMRLRPYGESGPLAMSFGMLEEYFITQGREWERYAWIKSRVIAGPDAERLVLMEQIAQPFVFRKYLDFGAYESLRSLHGQIRQGVNRREMHGDIKLGPGGIREIEFIAQLFQLVRGGRDASLRLRSTLAVLKRLREKKLVSVKAAAELSDAYCFLRKLEHRLQYLDDQQTQTLPENTADQSLIAASMGFASYDEFLLRLDIHRRNVTGHFEKIFAAPRKTHALSRLSGLWQDRDSGDNKNNKEEEGIEAGAAAQLATMGFSSPGKILSRLQEFRGGIRYRQLPESSKKRVDALVPAVIEAAARFRSADLTLERLLQLLESVSRRAAYLALLREYPRALERVARLVSASQWAGDYLSRHPILLDELLSPADFQSPPDWSRSRARLIQQLEDAGSSGGNDIEEQMDVLRHFHHAQVFQLLARDVEGLLPLETLSDHLTELADLILDTVLRLAWSGLRRKHRDEPAFAIIGYGKLGGKELGYASDLDIIFLYDDAHPDAPEIYARLSQRINAWLTSYTSAGLLYETDLRLRPNGSSGLLVSSIPAFDQYQRRQAWVWEHQALTRARFVAGNIHVGEAFERIRKEVLCQQREPSVLKREVLAMRQKIFEAHPNDSGLFDVKHDRGGIIDVEFIVQYLILSHAFKYLDLTNNIGNIGLLKLAGKLELIDADNAERALNAYREFRRLQHQLRLSGDSGLTGTSSADSRSQKFARIEADQVTSETAAVLRLWDEVFDSSHF</sequence>
<dbReference type="PANTHER" id="PTHR30621">
    <property type="entry name" value="GLUTAMINE SYNTHETASE ADENYLYLTRANSFERASE"/>
    <property type="match status" value="1"/>
</dbReference>
<evidence type="ECO:0000256" key="3">
    <source>
        <dbReference type="ARBA" id="ARBA00022741"/>
    </source>
</evidence>
<comment type="function">
    <text evidence="7">Involved in the regulation of glutamine synthetase GlnA, a key enzyme in the process to assimilate ammonia. When cellular nitrogen levels are high, the C-terminal adenylyl transferase (AT) inactivates GlnA by covalent transfer of an adenylyl group from ATP to specific tyrosine residue of GlnA, thus reducing its activity. Conversely, when nitrogen levels are low, the N-terminal adenylyl removase (AR) activates GlnA by removing the adenylyl group by phosphorolysis, increasing its activity. The regulatory region of GlnE binds the signal transduction protein PII (GlnB) which indicates the nitrogen status of the cell.</text>
</comment>
<dbReference type="InterPro" id="IPR013546">
    <property type="entry name" value="PII_UdlTrfase/GS_AdlTrfase"/>
</dbReference>
<accession>A0A1I4XNQ1</accession>
<comment type="catalytic activity">
    <reaction evidence="7">
        <text>[glutamine synthetase]-O(4)-(5'-adenylyl)-L-tyrosine + phosphate = [glutamine synthetase]-L-tyrosine + ADP</text>
        <dbReference type="Rhea" id="RHEA:43716"/>
        <dbReference type="Rhea" id="RHEA-COMP:10660"/>
        <dbReference type="Rhea" id="RHEA-COMP:10661"/>
        <dbReference type="ChEBI" id="CHEBI:43474"/>
        <dbReference type="ChEBI" id="CHEBI:46858"/>
        <dbReference type="ChEBI" id="CHEBI:83624"/>
        <dbReference type="ChEBI" id="CHEBI:456216"/>
        <dbReference type="EC" id="2.7.7.89"/>
    </reaction>
</comment>
<dbReference type="Gene3D" id="1.20.120.1510">
    <property type="match status" value="1"/>
</dbReference>
<evidence type="ECO:0000256" key="7">
    <source>
        <dbReference type="HAMAP-Rule" id="MF_00802"/>
    </source>
</evidence>
<dbReference type="EC" id="2.7.7.89" evidence="7"/>
<evidence type="ECO:0000256" key="5">
    <source>
        <dbReference type="ARBA" id="ARBA00022842"/>
    </source>
</evidence>
<reference evidence="11" key="1">
    <citation type="submission" date="2016-10" db="EMBL/GenBank/DDBJ databases">
        <authorList>
            <person name="Varghese N."/>
        </authorList>
    </citation>
    <scope>NUCLEOTIDE SEQUENCE [LARGE SCALE GENOMIC DNA]</scope>
    <source>
        <strain evidence="11">Nsp8</strain>
    </source>
</reference>
<evidence type="ECO:0000256" key="2">
    <source>
        <dbReference type="ARBA" id="ARBA00022695"/>
    </source>
</evidence>
<organism evidence="10 11">
    <name type="scientific">Nitrosospira briensis</name>
    <dbReference type="NCBI Taxonomy" id="35799"/>
    <lineage>
        <taxon>Bacteria</taxon>
        <taxon>Pseudomonadati</taxon>
        <taxon>Pseudomonadota</taxon>
        <taxon>Betaproteobacteria</taxon>
        <taxon>Nitrosomonadales</taxon>
        <taxon>Nitrosomonadaceae</taxon>
        <taxon>Nitrosospira</taxon>
    </lineage>
</organism>
<feature type="region of interest" description="Adenylyl transferase" evidence="7">
    <location>
        <begin position="429"/>
        <end position="936"/>
    </location>
</feature>
<dbReference type="Gene3D" id="1.20.120.330">
    <property type="entry name" value="Nucleotidyltransferases domain 2"/>
    <property type="match status" value="2"/>
</dbReference>
<dbReference type="GO" id="GO:0016874">
    <property type="term" value="F:ligase activity"/>
    <property type="evidence" value="ECO:0007669"/>
    <property type="project" value="UniProtKB-KW"/>
</dbReference>
<dbReference type="GO" id="GO:0005524">
    <property type="term" value="F:ATP binding"/>
    <property type="evidence" value="ECO:0007669"/>
    <property type="project" value="UniProtKB-UniRule"/>
</dbReference>
<dbReference type="SUPFAM" id="SSF81593">
    <property type="entry name" value="Nucleotidyltransferase substrate binding subunit/domain"/>
    <property type="match status" value="2"/>
</dbReference>
<gene>
    <name evidence="7" type="primary">glnE</name>
    <name evidence="10" type="ORF">SAMN05216386_0230</name>
</gene>
<dbReference type="PANTHER" id="PTHR30621:SF0">
    <property type="entry name" value="BIFUNCTIONAL GLUTAMINE SYNTHETASE ADENYLYLTRANSFERASE_ADENYLYL-REMOVING ENZYME"/>
    <property type="match status" value="1"/>
</dbReference>
<dbReference type="GO" id="GO:0008882">
    <property type="term" value="F:[glutamate-ammonia-ligase] adenylyltransferase activity"/>
    <property type="evidence" value="ECO:0007669"/>
    <property type="project" value="UniProtKB-UniRule"/>
</dbReference>
<keyword evidence="5 7" id="KW-0460">Magnesium</keyword>
<dbReference type="NCBIfam" id="NF008292">
    <property type="entry name" value="PRK11072.1"/>
    <property type="match status" value="1"/>
</dbReference>
<feature type="domain" description="PII-uridylyltransferase/Glutamine-synthetase adenylyltransferase" evidence="9">
    <location>
        <begin position="278"/>
        <end position="416"/>
    </location>
</feature>
<keyword evidence="10" id="KW-0436">Ligase</keyword>
<evidence type="ECO:0000313" key="11">
    <source>
        <dbReference type="Proteomes" id="UP000183107"/>
    </source>
</evidence>
<name>A0A1I4XNQ1_9PROT</name>
<dbReference type="Pfam" id="PF08335">
    <property type="entry name" value="GlnD_UR_UTase"/>
    <property type="match status" value="2"/>
</dbReference>
<dbReference type="EC" id="2.7.7.42" evidence="7"/>
<dbReference type="CDD" id="cd05401">
    <property type="entry name" value="NT_GlnE_GlnD_like"/>
    <property type="match status" value="2"/>
</dbReference>
<keyword evidence="2 7" id="KW-0548">Nucleotidyltransferase</keyword>
<keyword evidence="3 7" id="KW-0547">Nucleotide-binding</keyword>
<dbReference type="GO" id="GO:0005829">
    <property type="term" value="C:cytosol"/>
    <property type="evidence" value="ECO:0007669"/>
    <property type="project" value="TreeGrafter"/>
</dbReference>